<evidence type="ECO:0000313" key="1">
    <source>
        <dbReference type="EMBL" id="GGB34655.1"/>
    </source>
</evidence>
<dbReference type="InterPro" id="IPR007215">
    <property type="entry name" value="Sulphur_relay_TusB/DsrH"/>
</dbReference>
<dbReference type="RefSeq" id="WP_188628480.1">
    <property type="nucleotide sequence ID" value="NZ_BMKE01000003.1"/>
</dbReference>
<accession>A0ABQ1IDN9</accession>
<dbReference type="Proteomes" id="UP000646152">
    <property type="component" value="Unassembled WGS sequence"/>
</dbReference>
<dbReference type="NCBIfam" id="TIGR03011">
    <property type="entry name" value="sulf_tusB_dsrH"/>
    <property type="match status" value="1"/>
</dbReference>
<keyword evidence="2" id="KW-1185">Reference proteome</keyword>
<dbReference type="PANTHER" id="PTHR37526">
    <property type="entry name" value="PROTEIN TUSB"/>
    <property type="match status" value="1"/>
</dbReference>
<comment type="caution">
    <text evidence="1">The sequence shown here is derived from an EMBL/GenBank/DDBJ whole genome shotgun (WGS) entry which is preliminary data.</text>
</comment>
<evidence type="ECO:0000313" key="2">
    <source>
        <dbReference type="Proteomes" id="UP000646152"/>
    </source>
</evidence>
<reference evidence="2" key="1">
    <citation type="journal article" date="2019" name="Int. J. Syst. Evol. Microbiol.">
        <title>The Global Catalogue of Microorganisms (GCM) 10K type strain sequencing project: providing services to taxonomists for standard genome sequencing and annotation.</title>
        <authorList>
            <consortium name="The Broad Institute Genomics Platform"/>
            <consortium name="The Broad Institute Genome Sequencing Center for Infectious Disease"/>
            <person name="Wu L."/>
            <person name="Ma J."/>
        </authorList>
    </citation>
    <scope>NUCLEOTIDE SEQUENCE [LARGE SCALE GENOMIC DNA]</scope>
    <source>
        <strain evidence="2">CGMCC 1.15923</strain>
    </source>
</reference>
<organism evidence="1 2">
    <name type="scientific">Oceanisphaera marina</name>
    <dbReference type="NCBI Taxonomy" id="2017550"/>
    <lineage>
        <taxon>Bacteria</taxon>
        <taxon>Pseudomonadati</taxon>
        <taxon>Pseudomonadota</taxon>
        <taxon>Gammaproteobacteria</taxon>
        <taxon>Aeromonadales</taxon>
        <taxon>Aeromonadaceae</taxon>
        <taxon>Oceanisphaera</taxon>
    </lineage>
</organism>
<proteinExistence type="predicted"/>
<protein>
    <submittedName>
        <fullName evidence="1">Sulfurtransferase TusB</fullName>
    </submittedName>
</protein>
<dbReference type="SUPFAM" id="SSF75169">
    <property type="entry name" value="DsrEFH-like"/>
    <property type="match status" value="1"/>
</dbReference>
<dbReference type="PANTHER" id="PTHR37526:SF1">
    <property type="entry name" value="PROTEIN TUSB"/>
    <property type="match status" value="1"/>
</dbReference>
<gene>
    <name evidence="1" type="ORF">GCM10011502_04610</name>
</gene>
<dbReference type="Pfam" id="PF04077">
    <property type="entry name" value="DsrH"/>
    <property type="match status" value="1"/>
</dbReference>
<name>A0ABQ1IDN9_9GAMM</name>
<sequence>MLHTVKQSPFSHQALTQALAQMQPNDRLLLWQDGVIAASTAKWQLLLQSLADDGRLYVMQEDLQARGLTRLCGEPVCMAGWVKLVVKWGSPQAW</sequence>
<dbReference type="InterPro" id="IPR027396">
    <property type="entry name" value="DsrEFH-like"/>
</dbReference>
<dbReference type="Gene3D" id="3.40.1260.10">
    <property type="entry name" value="DsrEFH-like"/>
    <property type="match status" value="1"/>
</dbReference>
<dbReference type="EMBL" id="BMKE01000003">
    <property type="protein sequence ID" value="GGB34655.1"/>
    <property type="molecule type" value="Genomic_DNA"/>
</dbReference>